<dbReference type="PANTHER" id="PTHR42897:SF2">
    <property type="entry name" value="PYRUVATE SYNTHASE SUBUNIT PORB"/>
    <property type="match status" value="1"/>
</dbReference>
<reference evidence="4" key="1">
    <citation type="submission" date="2020-06" db="EMBL/GenBank/DDBJ databases">
        <title>Unique genomic features of the anaerobic methanotrophic archaea.</title>
        <authorList>
            <person name="Chadwick G.L."/>
            <person name="Skennerton C.T."/>
            <person name="Laso-Perez R."/>
            <person name="Leu A.O."/>
            <person name="Speth D.R."/>
            <person name="Yu H."/>
            <person name="Morgan-Lang C."/>
            <person name="Hatzenpichler R."/>
            <person name="Goudeau D."/>
            <person name="Malmstrom R."/>
            <person name="Brazelton W.J."/>
            <person name="Woyke T."/>
            <person name="Hallam S.J."/>
            <person name="Tyson G.W."/>
            <person name="Wegener G."/>
            <person name="Boetius A."/>
            <person name="Orphan V."/>
        </authorList>
    </citation>
    <scope>NUCLEOTIDE SEQUENCE</scope>
</reference>
<dbReference type="PANTHER" id="PTHR42897">
    <property type="entry name" value="PYRUVATE SYNTHASE SUBUNIT PORB"/>
    <property type="match status" value="1"/>
</dbReference>
<dbReference type="EMBL" id="MT631228">
    <property type="protein sequence ID" value="QNO46863.1"/>
    <property type="molecule type" value="Genomic_DNA"/>
</dbReference>
<feature type="domain" description="Thiamine pyrophosphate enzyme TPP-binding" evidence="3">
    <location>
        <begin position="40"/>
        <end position="202"/>
    </location>
</feature>
<dbReference type="GO" id="GO:0019164">
    <property type="term" value="F:pyruvate synthase activity"/>
    <property type="evidence" value="ECO:0007669"/>
    <property type="project" value="UniProtKB-EC"/>
</dbReference>
<proteinExistence type="predicted"/>
<evidence type="ECO:0000313" key="5">
    <source>
        <dbReference type="EMBL" id="QNO46863.1"/>
    </source>
</evidence>
<dbReference type="Gene3D" id="3.40.50.970">
    <property type="match status" value="2"/>
</dbReference>
<evidence type="ECO:0000256" key="1">
    <source>
        <dbReference type="ARBA" id="ARBA00011595"/>
    </source>
</evidence>
<dbReference type="InterPro" id="IPR029061">
    <property type="entry name" value="THDP-binding"/>
</dbReference>
<dbReference type="GO" id="GO:0030976">
    <property type="term" value="F:thiamine pyrophosphate binding"/>
    <property type="evidence" value="ECO:0007669"/>
    <property type="project" value="InterPro"/>
</dbReference>
<dbReference type="SUPFAM" id="SSF52518">
    <property type="entry name" value="Thiamin diphosphate-binding fold (THDP-binding)"/>
    <property type="match status" value="1"/>
</dbReference>
<protein>
    <submittedName>
        <fullName evidence="4">Pyruvate synthase subunit PorB</fullName>
        <ecNumber evidence="4">1.2.7.1</ecNumber>
    </submittedName>
</protein>
<accession>A0A7G9YBT3</accession>
<keyword evidence="4" id="KW-0670">Pyruvate</keyword>
<dbReference type="Pfam" id="PF02775">
    <property type="entry name" value="TPP_enzyme_C"/>
    <property type="match status" value="1"/>
</dbReference>
<name>A0A7G9YBT3_9EURY</name>
<organism evidence="4">
    <name type="scientific">Candidatus Methanogaster sp. ANME-2c ERB4</name>
    <dbReference type="NCBI Taxonomy" id="2759911"/>
    <lineage>
        <taxon>Archaea</taxon>
        <taxon>Methanobacteriati</taxon>
        <taxon>Methanobacteriota</taxon>
        <taxon>Stenosarchaea group</taxon>
        <taxon>Methanomicrobia</taxon>
        <taxon>Methanosarcinales</taxon>
        <taxon>ANME-2 cluster</taxon>
        <taxon>Candidatus Methanogasteraceae</taxon>
        <taxon>Candidatus Methanogaster</taxon>
    </lineage>
</organism>
<sequence>MITESLLAPGHRGCAGCGASLAAKFVLEGAGSDCIVCGPTGCLEVFTTPYPESAWRVPYIHSLFENPAAVASGIETALAASGNTHTKVLVIAGDGSTFDIGIRSISGAFERGHNMTYVCYDNEAYMNTGIQRSASTPFDASTTTSPAGTVSYGNPFPKKDMPAILVAHGSPYVATASIAYPKDVIRKIKTATETEGPTYVQIHASCCTGWYFDSSLGVEVVRLAVETALYPIFEIVDGELGKVHKIKQKPVEEYLRIQKRFAHLFKDERGRDEIAKIQEIADENVRKYGLVR</sequence>
<gene>
    <name evidence="4" type="primary">porB</name>
    <name evidence="4" type="ORF">LDPHHAMN_00018</name>
    <name evidence="5" type="ORF">OPEKEIOC_00020</name>
</gene>
<dbReference type="EMBL" id="MT631122">
    <property type="protein sequence ID" value="QNO45467.1"/>
    <property type="molecule type" value="Genomic_DNA"/>
</dbReference>
<dbReference type="CDD" id="cd03376">
    <property type="entry name" value="TPP_PFOR_porB_like"/>
    <property type="match status" value="1"/>
</dbReference>
<dbReference type="InterPro" id="IPR011766">
    <property type="entry name" value="TPP_enzyme_TPP-bd"/>
</dbReference>
<dbReference type="AlphaFoldDB" id="A0A7G9YBT3"/>
<evidence type="ECO:0000313" key="4">
    <source>
        <dbReference type="EMBL" id="QNO45467.1"/>
    </source>
</evidence>
<evidence type="ECO:0000259" key="3">
    <source>
        <dbReference type="Pfam" id="PF02775"/>
    </source>
</evidence>
<evidence type="ECO:0000256" key="2">
    <source>
        <dbReference type="ARBA" id="ARBA00023002"/>
    </source>
</evidence>
<dbReference type="InterPro" id="IPR051479">
    <property type="entry name" value="PorB-like"/>
</dbReference>
<keyword evidence="2 4" id="KW-0560">Oxidoreductase</keyword>
<dbReference type="EC" id="1.2.7.1" evidence="4"/>
<comment type="subunit">
    <text evidence="1">Heterotetramer of one alpha, one beta, one delta and one gamma chain.</text>
</comment>